<sequence>MVSVSCSCAVSSFRSVEYGAPSFCAGSHVRLTTGALQSGQGYFLNLKNKRPPRFAVSAVVDDKSVVSCNP</sequence>
<dbReference type="Proteomes" id="UP000028999">
    <property type="component" value="Unassembled WGS sequence"/>
</dbReference>
<evidence type="ECO:0000313" key="2">
    <source>
        <dbReference type="Proteomes" id="UP000028999"/>
    </source>
</evidence>
<keyword evidence="2" id="KW-1185">Reference proteome</keyword>
<reference evidence="1 2" key="1">
    <citation type="journal article" date="2014" name="Science">
        <title>Plant genetics. Early allopolyploid evolution in the post-Neolithic Brassica napus oilseed genome.</title>
        <authorList>
            <person name="Chalhoub B."/>
            <person name="Denoeud F."/>
            <person name="Liu S."/>
            <person name="Parkin I.A."/>
            <person name="Tang H."/>
            <person name="Wang X."/>
            <person name="Chiquet J."/>
            <person name="Belcram H."/>
            <person name="Tong C."/>
            <person name="Samans B."/>
            <person name="Correa M."/>
            <person name="Da Silva C."/>
            <person name="Just J."/>
            <person name="Falentin C."/>
            <person name="Koh C.S."/>
            <person name="Le Clainche I."/>
            <person name="Bernard M."/>
            <person name="Bento P."/>
            <person name="Noel B."/>
            <person name="Labadie K."/>
            <person name="Alberti A."/>
            <person name="Charles M."/>
            <person name="Arnaud D."/>
            <person name="Guo H."/>
            <person name="Daviaud C."/>
            <person name="Alamery S."/>
            <person name="Jabbari K."/>
            <person name="Zhao M."/>
            <person name="Edger P.P."/>
            <person name="Chelaifa H."/>
            <person name="Tack D."/>
            <person name="Lassalle G."/>
            <person name="Mestiri I."/>
            <person name="Schnel N."/>
            <person name="Le Paslier M.C."/>
            <person name="Fan G."/>
            <person name="Renault V."/>
            <person name="Bayer P.E."/>
            <person name="Golicz A.A."/>
            <person name="Manoli S."/>
            <person name="Lee T.H."/>
            <person name="Thi V.H."/>
            <person name="Chalabi S."/>
            <person name="Hu Q."/>
            <person name="Fan C."/>
            <person name="Tollenaere R."/>
            <person name="Lu Y."/>
            <person name="Battail C."/>
            <person name="Shen J."/>
            <person name="Sidebottom C.H."/>
            <person name="Wang X."/>
            <person name="Canaguier A."/>
            <person name="Chauveau A."/>
            <person name="Berard A."/>
            <person name="Deniot G."/>
            <person name="Guan M."/>
            <person name="Liu Z."/>
            <person name="Sun F."/>
            <person name="Lim Y.P."/>
            <person name="Lyons E."/>
            <person name="Town C.D."/>
            <person name="Bancroft I."/>
            <person name="Wang X."/>
            <person name="Meng J."/>
            <person name="Ma J."/>
            <person name="Pires J.C."/>
            <person name="King G.J."/>
            <person name="Brunel D."/>
            <person name="Delourme R."/>
            <person name="Renard M."/>
            <person name="Aury J.M."/>
            <person name="Adams K.L."/>
            <person name="Batley J."/>
            <person name="Snowdon R.J."/>
            <person name="Tost J."/>
            <person name="Edwards D."/>
            <person name="Zhou Y."/>
            <person name="Hua W."/>
            <person name="Sharpe A.G."/>
            <person name="Paterson A.H."/>
            <person name="Guan C."/>
            <person name="Wincker P."/>
        </authorList>
    </citation>
    <scope>NUCLEOTIDE SEQUENCE [LARGE SCALE GENOMIC DNA]</scope>
    <source>
        <strain evidence="2">cv. Darmor-bzh</strain>
    </source>
</reference>
<dbReference type="PaxDb" id="3708-A0A078HWX7"/>
<protein>
    <submittedName>
        <fullName evidence="1">BnaA08g06150D protein</fullName>
    </submittedName>
</protein>
<proteinExistence type="predicted"/>
<accession>A0A078HWX7</accession>
<dbReference type="STRING" id="3708.A0A078HWX7"/>
<dbReference type="AlphaFoldDB" id="A0A078HWX7"/>
<name>A0A078HWX7_BRANA</name>
<gene>
    <name evidence="1" type="primary">BnaA08g06150D</name>
    <name evidence="1" type="ORF">GSBRNA2T00073856001</name>
</gene>
<evidence type="ECO:0000313" key="1">
    <source>
        <dbReference type="EMBL" id="CDY41884.1"/>
    </source>
</evidence>
<dbReference type="Gramene" id="CDY41884">
    <property type="protein sequence ID" value="CDY41884"/>
    <property type="gene ID" value="GSBRNA2T00073856001"/>
</dbReference>
<organism evidence="1 2">
    <name type="scientific">Brassica napus</name>
    <name type="common">Rape</name>
    <dbReference type="NCBI Taxonomy" id="3708"/>
    <lineage>
        <taxon>Eukaryota</taxon>
        <taxon>Viridiplantae</taxon>
        <taxon>Streptophyta</taxon>
        <taxon>Embryophyta</taxon>
        <taxon>Tracheophyta</taxon>
        <taxon>Spermatophyta</taxon>
        <taxon>Magnoliopsida</taxon>
        <taxon>eudicotyledons</taxon>
        <taxon>Gunneridae</taxon>
        <taxon>Pentapetalae</taxon>
        <taxon>rosids</taxon>
        <taxon>malvids</taxon>
        <taxon>Brassicales</taxon>
        <taxon>Brassicaceae</taxon>
        <taxon>Brassiceae</taxon>
        <taxon>Brassica</taxon>
    </lineage>
</organism>
<dbReference type="EMBL" id="LK032509">
    <property type="protein sequence ID" value="CDY41884.1"/>
    <property type="molecule type" value="Genomic_DNA"/>
</dbReference>